<keyword evidence="9" id="KW-1185">Reference proteome</keyword>
<dbReference type="GO" id="GO:0000127">
    <property type="term" value="C:transcription factor TFIIIC complex"/>
    <property type="evidence" value="ECO:0007669"/>
    <property type="project" value="InterPro"/>
</dbReference>
<keyword evidence="3" id="KW-0804">Transcription</keyword>
<reference evidence="8" key="1">
    <citation type="submission" date="2020-12" db="EMBL/GenBank/DDBJ databases">
        <title>Metabolic potential, ecology and presence of endohyphal bacteria is reflected in genomic diversity of Mucoromycotina.</title>
        <authorList>
            <person name="Muszewska A."/>
            <person name="Okrasinska A."/>
            <person name="Steczkiewicz K."/>
            <person name="Drgas O."/>
            <person name="Orlowska M."/>
            <person name="Perlinska-Lenart U."/>
            <person name="Aleksandrzak-Piekarczyk T."/>
            <person name="Szatraj K."/>
            <person name="Zielenkiewicz U."/>
            <person name="Pilsyk S."/>
            <person name="Malc E."/>
            <person name="Mieczkowski P."/>
            <person name="Kruszewska J.S."/>
            <person name="Biernat P."/>
            <person name="Pawlowska J."/>
        </authorList>
    </citation>
    <scope>NUCLEOTIDE SEQUENCE</scope>
    <source>
        <strain evidence="8">WA0000051536</strain>
    </source>
</reference>
<dbReference type="GO" id="GO:0001002">
    <property type="term" value="F:RNA polymerase III type 1 promoter sequence-specific DNA binding"/>
    <property type="evidence" value="ECO:0007669"/>
    <property type="project" value="TreeGrafter"/>
</dbReference>
<evidence type="ECO:0000256" key="3">
    <source>
        <dbReference type="ARBA" id="ARBA00023163"/>
    </source>
</evidence>
<evidence type="ECO:0000313" key="9">
    <source>
        <dbReference type="Proteomes" id="UP000612746"/>
    </source>
</evidence>
<evidence type="ECO:0000313" key="8">
    <source>
        <dbReference type="EMBL" id="KAG2189501.1"/>
    </source>
</evidence>
<dbReference type="PANTHER" id="PTHR13230:SF5">
    <property type="entry name" value="GENERAL TRANSCRIPTION FACTOR 3C POLYPEPTIDE 5"/>
    <property type="match status" value="1"/>
</dbReference>
<evidence type="ECO:0000259" key="6">
    <source>
        <dbReference type="Pfam" id="PF09734"/>
    </source>
</evidence>
<evidence type="ECO:0000259" key="7">
    <source>
        <dbReference type="Pfam" id="PF17682"/>
    </source>
</evidence>
<name>A0A8H7UKM2_9FUNG</name>
<comment type="subcellular location">
    <subcellularLocation>
        <location evidence="1">Nucleus</location>
    </subcellularLocation>
</comment>
<dbReference type="InterPro" id="IPR042536">
    <property type="entry name" value="TFIIIC_tauA_Sfc1"/>
</dbReference>
<evidence type="ECO:0000256" key="1">
    <source>
        <dbReference type="ARBA" id="ARBA00004123"/>
    </source>
</evidence>
<accession>A0A8H7UKM2</accession>
<feature type="domain" description="Transcription factor IIIC subunit Tfc1/Sfc1 triple barrel" evidence="7">
    <location>
        <begin position="18"/>
        <end position="119"/>
    </location>
</feature>
<dbReference type="FunFam" id="3.30.200.160:FF:000002">
    <property type="entry name" value="Transcription factor IIIC, subunit 5"/>
    <property type="match status" value="1"/>
</dbReference>
<gene>
    <name evidence="8" type="ORF">INT44_004643</name>
</gene>
<sequence>MTGEPAPKHRIPNTEFINVEYPGKVQNHERAFENLGGIQLLEKRMNNKEPEIELKFRPKDPFAHGIPGNVMNTKNLLLKVTRQVNANNPDEQIGDYQAEVVGYVTKTCRFRAMADFQYLVAPENRVAQVKKAVMECDVNKMMDFVPSENDYENLELVPPPLFTKQEMPFDYRYGIIGSEMLHQNPAVVKVKIRQPDGSVAVKLVNRYKQRKETHYIIPWEAKVIPDKPPNNFRPLEGEAMKILARVKELFQQRPIWTRFALRAMLPLSTHKYLSRLVFILPGIGYNVSSGPWRDTWIRYGFDPSKHPETYQYQLLDQRGYLRARQPAASRAKRKPLDSTEVGVKEHSHQFDVPAMNHQWDGLTKPEGQNNYMLCDILVPEFLKVMQDPKYRKETCTKESGWIYPTVYKEIRKFMKVAYNTVMDGNKLPTTKEIGVDFEAALKEDLRAEENANVESSAMDIDEDTTVAEAASAGPDVSARVDELMRNLQKAQDFEDDLELDGIEEYEDVFGDDVEDEDEEEDNGIEHSDDDDGDVDELADED</sequence>
<dbReference type="PANTHER" id="PTHR13230">
    <property type="entry name" value="GENERAL TRANSCRIPTION FACTOR IIIC, POLYPEPTIDE 5"/>
    <property type="match status" value="1"/>
</dbReference>
<dbReference type="Pfam" id="PF17682">
    <property type="entry name" value="Tau95_N"/>
    <property type="match status" value="1"/>
</dbReference>
<dbReference type="InterPro" id="IPR019136">
    <property type="entry name" value="TF_IIIC_su-5_HTH"/>
</dbReference>
<feature type="domain" description="Transcription factor IIIC subunit 5 HTH" evidence="6">
    <location>
        <begin position="157"/>
        <end position="318"/>
    </location>
</feature>
<feature type="compositionally biased region" description="Acidic residues" evidence="5">
    <location>
        <begin position="493"/>
        <end position="541"/>
    </location>
</feature>
<dbReference type="GO" id="GO:0006384">
    <property type="term" value="P:transcription initiation at RNA polymerase III promoter"/>
    <property type="evidence" value="ECO:0007669"/>
    <property type="project" value="InterPro"/>
</dbReference>
<dbReference type="Pfam" id="PF09734">
    <property type="entry name" value="Tau95"/>
    <property type="match status" value="1"/>
</dbReference>
<proteinExistence type="predicted"/>
<keyword evidence="2" id="KW-0238">DNA-binding</keyword>
<organism evidence="8 9">
    <name type="scientific">Umbelopsis vinacea</name>
    <dbReference type="NCBI Taxonomy" id="44442"/>
    <lineage>
        <taxon>Eukaryota</taxon>
        <taxon>Fungi</taxon>
        <taxon>Fungi incertae sedis</taxon>
        <taxon>Mucoromycota</taxon>
        <taxon>Mucoromycotina</taxon>
        <taxon>Umbelopsidomycetes</taxon>
        <taxon>Umbelopsidales</taxon>
        <taxon>Umbelopsidaceae</taxon>
        <taxon>Umbelopsis</taxon>
    </lineage>
</organism>
<dbReference type="GO" id="GO:0005634">
    <property type="term" value="C:nucleus"/>
    <property type="evidence" value="ECO:0007669"/>
    <property type="project" value="UniProtKB-SubCell"/>
</dbReference>
<dbReference type="InterPro" id="IPR040454">
    <property type="entry name" value="TF_IIIC_Tfc1/Sfc1"/>
</dbReference>
<dbReference type="EMBL" id="JAEPRA010000001">
    <property type="protein sequence ID" value="KAG2189501.1"/>
    <property type="molecule type" value="Genomic_DNA"/>
</dbReference>
<dbReference type="InterPro" id="IPR041499">
    <property type="entry name" value="Tfc1/Sfc1_N"/>
</dbReference>
<dbReference type="GO" id="GO:0001003">
    <property type="term" value="F:RNA polymerase III type 2 promoter sequence-specific DNA binding"/>
    <property type="evidence" value="ECO:0007669"/>
    <property type="project" value="TreeGrafter"/>
</dbReference>
<dbReference type="AlphaFoldDB" id="A0A8H7UKM2"/>
<feature type="region of interest" description="Disordered" evidence="5">
    <location>
        <begin position="491"/>
        <end position="541"/>
    </location>
</feature>
<dbReference type="Proteomes" id="UP000612746">
    <property type="component" value="Unassembled WGS sequence"/>
</dbReference>
<dbReference type="Gene3D" id="3.30.200.160">
    <property type="entry name" value="TFIIIC, subcomplex tauA, subunit Sfc1, barrel domain"/>
    <property type="match status" value="1"/>
</dbReference>
<evidence type="ECO:0000256" key="2">
    <source>
        <dbReference type="ARBA" id="ARBA00023125"/>
    </source>
</evidence>
<keyword evidence="4" id="KW-0539">Nucleus</keyword>
<comment type="caution">
    <text evidence="8">The sequence shown here is derived from an EMBL/GenBank/DDBJ whole genome shotgun (WGS) entry which is preliminary data.</text>
</comment>
<evidence type="ECO:0000256" key="4">
    <source>
        <dbReference type="ARBA" id="ARBA00023242"/>
    </source>
</evidence>
<protein>
    <submittedName>
        <fullName evidence="8">Uncharacterized protein</fullName>
    </submittedName>
</protein>
<evidence type="ECO:0000256" key="5">
    <source>
        <dbReference type="SAM" id="MobiDB-lite"/>
    </source>
</evidence>
<dbReference type="OrthoDB" id="5598268at2759"/>